<dbReference type="RefSeq" id="XP_040731581.1">
    <property type="nucleotide sequence ID" value="XM_040875293.1"/>
</dbReference>
<reference evidence="2 3" key="1">
    <citation type="journal article" date="2017" name="Biotechnol. Biofuels">
        <title>Differential beta-glucosidase expression as a function of carbon source availability in Talaromyces amestolkiae: a genomic and proteomic approach.</title>
        <authorList>
            <person name="de Eugenio L.I."/>
            <person name="Mendez-Liter J.A."/>
            <person name="Nieto-Dominguez M."/>
            <person name="Alonso L."/>
            <person name="Gil-Munoz J."/>
            <person name="Barriuso J."/>
            <person name="Prieto A."/>
            <person name="Martinez M.J."/>
        </authorList>
    </citation>
    <scope>NUCLEOTIDE SEQUENCE [LARGE SCALE GENOMIC DNA]</scope>
    <source>
        <strain evidence="2 3">CIB</strain>
    </source>
</reference>
<gene>
    <name evidence="2" type="ORF">BHQ10_003077</name>
</gene>
<accession>A0A364KU26</accession>
<comment type="caution">
    <text evidence="2">The sequence shown here is derived from an EMBL/GenBank/DDBJ whole genome shotgun (WGS) entry which is preliminary data.</text>
</comment>
<dbReference type="OrthoDB" id="5046242at2759"/>
<dbReference type="InterPro" id="IPR036188">
    <property type="entry name" value="FAD/NAD-bd_sf"/>
</dbReference>
<protein>
    <recommendedName>
        <fullName evidence="4">FAD/NAD(P)-binding domain-containing protein</fullName>
    </recommendedName>
</protein>
<evidence type="ECO:0000313" key="3">
    <source>
        <dbReference type="Proteomes" id="UP000249363"/>
    </source>
</evidence>
<name>A0A364KU26_TALAM</name>
<keyword evidence="3" id="KW-1185">Reference proteome</keyword>
<dbReference type="GeneID" id="63792293"/>
<feature type="signal peptide" evidence="1">
    <location>
        <begin position="1"/>
        <end position="16"/>
    </location>
</feature>
<evidence type="ECO:0000256" key="1">
    <source>
        <dbReference type="SAM" id="SignalP"/>
    </source>
</evidence>
<dbReference type="STRING" id="1196081.A0A364KU26"/>
<proteinExistence type="predicted"/>
<dbReference type="AlphaFoldDB" id="A0A364KU26"/>
<evidence type="ECO:0000313" key="2">
    <source>
        <dbReference type="EMBL" id="RAO67065.1"/>
    </source>
</evidence>
<dbReference type="Proteomes" id="UP000249363">
    <property type="component" value="Unassembled WGS sequence"/>
</dbReference>
<feature type="chain" id="PRO_5016794182" description="FAD/NAD(P)-binding domain-containing protein" evidence="1">
    <location>
        <begin position="17"/>
        <end position="915"/>
    </location>
</feature>
<dbReference type="InterPro" id="IPR039535">
    <property type="entry name" value="ASST-like"/>
</dbReference>
<sequence>MFFAWIFVAFSHFVYADVEPFLASEAYDQGIYGRWPQQSYRSSPVVGPVLNYLQHDERCSDGKYTLITPRGASIASPGPMILDQNGSLVWTKYYGPTYDLKVQEYRGEKYLTFWVGDDAVVGHGSGSYYMLNCFYEEKFHISGANGRSADLHEFRVTRDNTALITIYDIFPANLSQVNGSEEGYIWDSGFQEIDIQTGEALFEWWASDHFEFHDAYRLLEEEEEGLDEGRAWDFFHINSIDKDLKGNFMVSSRYMSCISYIDGQNGQVIWRLGGKNNSFEDFSDGAATNISWQHHAQFLDGNTSSITLFDNASRGPSAPEHVSRGLYVDLDINNMTARIRHVYRSPRRVSSRSQGSLQILENGNVLMGYGIHPTWTEYSLDGEVLCDVEYGPQSGYGSKDIISYRTSRHSWIGRPQTNPNISIIENKVYVSWNGATEVATWVLDWVPAIDAAEDEYRAIVTAPKAGFETVLDVPKFYFQGFVFDVAIIGMGPCGLAAAASFKDSGLRLAIIDAGKPSHERDRHNASDATAGHGGAGLFSDGKFSFFPSATQLWTLPHMNDLKRAYTWTSGTLNTAGLDTPPFPEHPDQYSGNLCSKSGFEDHWVLKNYPSDYLSLPARLRLIEDLVSEIQGQIFNNCQVDNMRYNKSSDSFIIDTRHSNKTKDGPDYSDTIHARRLLVATGRFGPLGEGLANLTDHYNFRRLEVGFRVEQSSDRAFFKNMKQLDPKYRFRESDDSVEWRTFCACRQGETVLTETNGLWTVSGRSDCEPTQRSNSGFNTLILDEKTASKVVEYVIKAMAQRNSYFEVPMKLLLDGDTETVTKFDRIYGPKLRGVMTAGIERLGVKFPDLGSDPHAKLIGPTLEGVGWYPTVDGDLRLSDVPAYVAGDACGLFRGIVAAMISGHYAASRMVKELQAI</sequence>
<dbReference type="Pfam" id="PF14269">
    <property type="entry name" value="Arylsulfotran_2"/>
    <property type="match status" value="1"/>
</dbReference>
<dbReference type="PANTHER" id="PTHR35340">
    <property type="entry name" value="PQQ ENZYME REPEAT PROTEIN-RELATED"/>
    <property type="match status" value="1"/>
</dbReference>
<dbReference type="PANTHER" id="PTHR35340:SF5">
    <property type="entry name" value="ASST-DOMAIN-CONTAINING PROTEIN"/>
    <property type="match status" value="1"/>
</dbReference>
<keyword evidence="1" id="KW-0732">Signal</keyword>
<dbReference type="EMBL" id="MIKG01000004">
    <property type="protein sequence ID" value="RAO67065.1"/>
    <property type="molecule type" value="Genomic_DNA"/>
</dbReference>
<organism evidence="2 3">
    <name type="scientific">Talaromyces amestolkiae</name>
    <dbReference type="NCBI Taxonomy" id="1196081"/>
    <lineage>
        <taxon>Eukaryota</taxon>
        <taxon>Fungi</taxon>
        <taxon>Dikarya</taxon>
        <taxon>Ascomycota</taxon>
        <taxon>Pezizomycotina</taxon>
        <taxon>Eurotiomycetes</taxon>
        <taxon>Eurotiomycetidae</taxon>
        <taxon>Eurotiales</taxon>
        <taxon>Trichocomaceae</taxon>
        <taxon>Talaromyces</taxon>
        <taxon>Talaromyces sect. Talaromyces</taxon>
    </lineage>
</organism>
<dbReference type="Gene3D" id="3.50.50.60">
    <property type="entry name" value="FAD/NAD(P)-binding domain"/>
    <property type="match status" value="1"/>
</dbReference>
<dbReference type="InterPro" id="IPR053143">
    <property type="entry name" value="Arylsulfate_ST"/>
</dbReference>
<dbReference type="SUPFAM" id="SSF51905">
    <property type="entry name" value="FAD/NAD(P)-binding domain"/>
    <property type="match status" value="1"/>
</dbReference>
<evidence type="ECO:0008006" key="4">
    <source>
        <dbReference type="Google" id="ProtNLM"/>
    </source>
</evidence>